<protein>
    <recommendedName>
        <fullName evidence="11">Phytoene desaturase (lycopene-forming)</fullName>
        <ecNumber evidence="10">1.3.99.31</ecNumber>
    </recommendedName>
    <alternativeName>
        <fullName evidence="12">4-step phytoene desaturase</fullName>
    </alternativeName>
    <alternativeName>
        <fullName evidence="8">Phytoene dehydrogenase</fullName>
    </alternativeName>
</protein>
<dbReference type="PROSITE" id="PS00982">
    <property type="entry name" value="PHYTOENE_DH"/>
    <property type="match status" value="1"/>
</dbReference>
<feature type="domain" description="Amine oxidase" evidence="14">
    <location>
        <begin position="22"/>
        <end position="497"/>
    </location>
</feature>
<evidence type="ECO:0000256" key="3">
    <source>
        <dbReference type="ARBA" id="ARBA00006046"/>
    </source>
</evidence>
<comment type="cofactor">
    <cofactor evidence="1">
        <name>FAD</name>
        <dbReference type="ChEBI" id="CHEBI:57692"/>
    </cofactor>
</comment>
<dbReference type="Proteomes" id="UP000306753">
    <property type="component" value="Unassembled WGS sequence"/>
</dbReference>
<keyword evidence="6" id="KW-0274">FAD</keyword>
<evidence type="ECO:0000256" key="7">
    <source>
        <dbReference type="ARBA" id="ARBA00023002"/>
    </source>
</evidence>
<evidence type="ECO:0000256" key="11">
    <source>
        <dbReference type="ARBA" id="ARBA00069354"/>
    </source>
</evidence>
<evidence type="ECO:0000259" key="14">
    <source>
        <dbReference type="Pfam" id="PF01593"/>
    </source>
</evidence>
<dbReference type="NCBIfam" id="TIGR02734">
    <property type="entry name" value="crtI_fam"/>
    <property type="match status" value="1"/>
</dbReference>
<keyword evidence="5 13" id="KW-0125">Carotenoid biosynthesis</keyword>
<dbReference type="InterPro" id="IPR014105">
    <property type="entry name" value="Carotenoid/retinoid_OxRdtase"/>
</dbReference>
<accession>A0A5R9QCH4</accession>
<dbReference type="RefSeq" id="WP_138412153.1">
    <property type="nucleotide sequence ID" value="NZ_QLAG01000019.1"/>
</dbReference>
<evidence type="ECO:0000256" key="2">
    <source>
        <dbReference type="ARBA" id="ARBA00004900"/>
    </source>
</evidence>
<sequence length="507" mass="56570">MSRFERVGSAPRRAVVIGAGFGGLALAIRLQAGGVQTTVLEKRDKPGGRAYVWHDQGFTFDAGPTVITDPAALEELFTLAGKRMADYVELLPVSPFYRLCWEDGYRFDYVNDQAELDRQIGAKNPRDVDGYRRFLDYSRAVYEEGYVKLGSVPFLSFRSMINAGPQLAKLQAWRSVYGMVARFIEDDQLRQALSFHSLLVGGNPFETSSIYALIHALERQGGVWFPRGGTGALVNAMVRLFQDLGGHLELEAPVARIELEGGRVSGVVTEDGRRFDTDAAASNADVVHTYKALLRHEPRGRQEAARLSKKRFSMSLFVIHFGLKRRHPHLQHHTVCFGPRYRELIDDIFRRETLADDFSLYLHAPCVTDPSLAPEGCASHYVLAPVPHLGTADIDWAVEGPRYRDRIFDYLEHHYLPGLREDLVTHRIFTPHDFRDELNAHLGSAFSLEPILTQSAWFRPHNRDDKIPNLYVVGAGTHPGAGVPGVVGSAKATAGLMLEALQQGVRP</sequence>
<keyword evidence="7 13" id="KW-0560">Oxidoreductase</keyword>
<evidence type="ECO:0000256" key="6">
    <source>
        <dbReference type="ARBA" id="ARBA00022827"/>
    </source>
</evidence>
<dbReference type="GO" id="GO:0016627">
    <property type="term" value="F:oxidoreductase activity, acting on the CH-CH group of donors"/>
    <property type="evidence" value="ECO:0007669"/>
    <property type="project" value="UniProtKB-ARBA"/>
</dbReference>
<comment type="catalytic activity">
    <reaction evidence="9">
        <text>15-cis-phytoene + 4 A = all-trans-lycopene + 4 AH2</text>
        <dbReference type="Rhea" id="RHEA:15585"/>
        <dbReference type="ChEBI" id="CHEBI:13193"/>
        <dbReference type="ChEBI" id="CHEBI:15948"/>
        <dbReference type="ChEBI" id="CHEBI:17499"/>
        <dbReference type="ChEBI" id="CHEBI:27787"/>
        <dbReference type="EC" id="1.3.99.31"/>
    </reaction>
</comment>
<organism evidence="15 16">
    <name type="scientific">Stutzerimonas nosocomialis</name>
    <dbReference type="NCBI Taxonomy" id="1056496"/>
    <lineage>
        <taxon>Bacteria</taxon>
        <taxon>Pseudomonadati</taxon>
        <taxon>Pseudomonadota</taxon>
        <taxon>Gammaproteobacteria</taxon>
        <taxon>Pseudomonadales</taxon>
        <taxon>Pseudomonadaceae</taxon>
        <taxon>Stutzerimonas</taxon>
    </lineage>
</organism>
<comment type="similarity">
    <text evidence="3 13">Belongs to the carotenoid/retinoid oxidoreductase family.</text>
</comment>
<dbReference type="FunFam" id="3.50.50.60:FF:000413">
    <property type="entry name" value="Phytoene desaturase (lycopene-forming)"/>
    <property type="match status" value="1"/>
</dbReference>
<evidence type="ECO:0000256" key="5">
    <source>
        <dbReference type="ARBA" id="ARBA00022746"/>
    </source>
</evidence>
<dbReference type="InterPro" id="IPR008150">
    <property type="entry name" value="Phytoene_DH_bac_CS"/>
</dbReference>
<evidence type="ECO:0000313" key="16">
    <source>
        <dbReference type="Proteomes" id="UP000306753"/>
    </source>
</evidence>
<evidence type="ECO:0000256" key="13">
    <source>
        <dbReference type="RuleBase" id="RU362075"/>
    </source>
</evidence>
<evidence type="ECO:0000256" key="9">
    <source>
        <dbReference type="ARBA" id="ARBA00050855"/>
    </source>
</evidence>
<dbReference type="PANTHER" id="PTHR43734:SF3">
    <property type="entry name" value="B-CAROTENE KETOLASE"/>
    <property type="match status" value="1"/>
</dbReference>
<comment type="caution">
    <text evidence="15">The sequence shown here is derived from an EMBL/GenBank/DDBJ whole genome shotgun (WGS) entry which is preliminary data.</text>
</comment>
<evidence type="ECO:0000256" key="10">
    <source>
        <dbReference type="ARBA" id="ARBA00066681"/>
    </source>
</evidence>
<dbReference type="EMBL" id="QLAG01000019">
    <property type="protein sequence ID" value="TLX62598.1"/>
    <property type="molecule type" value="Genomic_DNA"/>
</dbReference>
<evidence type="ECO:0000256" key="1">
    <source>
        <dbReference type="ARBA" id="ARBA00001974"/>
    </source>
</evidence>
<proteinExistence type="inferred from homology"/>
<dbReference type="Gene3D" id="3.50.50.60">
    <property type="entry name" value="FAD/NAD(P)-binding domain"/>
    <property type="match status" value="3"/>
</dbReference>
<evidence type="ECO:0000256" key="4">
    <source>
        <dbReference type="ARBA" id="ARBA00022630"/>
    </source>
</evidence>
<dbReference type="SUPFAM" id="SSF51905">
    <property type="entry name" value="FAD/NAD(P)-binding domain"/>
    <property type="match status" value="1"/>
</dbReference>
<reference evidence="15 16" key="1">
    <citation type="journal article" date="2017" name="Eur. J. Clin. Microbiol. Infect. Dis.">
        <title>Uncommonly isolated clinical Pseudomonas: identification and phylogenetic assignation.</title>
        <authorList>
            <person name="Mulet M."/>
            <person name="Gomila M."/>
            <person name="Ramirez A."/>
            <person name="Cardew S."/>
            <person name="Moore E.R."/>
            <person name="Lalucat J."/>
            <person name="Garcia-Valdes E."/>
        </authorList>
    </citation>
    <scope>NUCLEOTIDE SEQUENCE [LARGE SCALE GENOMIC DNA]</scope>
    <source>
        <strain evidence="15 16">SD129</strain>
    </source>
</reference>
<evidence type="ECO:0000313" key="15">
    <source>
        <dbReference type="EMBL" id="TLX62598.1"/>
    </source>
</evidence>
<dbReference type="InterPro" id="IPR036188">
    <property type="entry name" value="FAD/NAD-bd_sf"/>
</dbReference>
<gene>
    <name evidence="15" type="ORF">DN820_15100</name>
</gene>
<evidence type="ECO:0000256" key="12">
    <source>
        <dbReference type="ARBA" id="ARBA00075350"/>
    </source>
</evidence>
<dbReference type="GO" id="GO:0071949">
    <property type="term" value="F:FAD binding"/>
    <property type="evidence" value="ECO:0007669"/>
    <property type="project" value="UniProtKB-ARBA"/>
</dbReference>
<dbReference type="Pfam" id="PF01593">
    <property type="entry name" value="Amino_oxidase"/>
    <property type="match status" value="1"/>
</dbReference>
<dbReference type="PANTHER" id="PTHR43734">
    <property type="entry name" value="PHYTOENE DESATURASE"/>
    <property type="match status" value="1"/>
</dbReference>
<comment type="pathway">
    <text evidence="2">Carotenoid biosynthesis; lycopene biosynthesis.</text>
</comment>
<evidence type="ECO:0000256" key="8">
    <source>
        <dbReference type="ARBA" id="ARBA00031986"/>
    </source>
</evidence>
<dbReference type="EC" id="1.3.99.31" evidence="10"/>
<dbReference type="InterPro" id="IPR002937">
    <property type="entry name" value="Amino_oxidase"/>
</dbReference>
<keyword evidence="16" id="KW-1185">Reference proteome</keyword>
<name>A0A5R9QCH4_9GAMM</name>
<keyword evidence="4" id="KW-0285">Flavoprotein</keyword>
<dbReference type="GO" id="GO:0016117">
    <property type="term" value="P:carotenoid biosynthetic process"/>
    <property type="evidence" value="ECO:0007669"/>
    <property type="project" value="UniProtKB-KW"/>
</dbReference>
<dbReference type="FunFam" id="3.50.50.60:FF:000378">
    <property type="entry name" value="Phytoene desaturase"/>
    <property type="match status" value="1"/>
</dbReference>
<dbReference type="AlphaFoldDB" id="A0A5R9QCH4"/>